<sequence>MPTIAVLSMKGGVGKSTITLGLASVAWERGHRALIVDLDPQANATMGLDVLAPVFTTNDVLADARPGVAVDAVTGTGWAPHIKVIAAERALEHRNINEGRHSALRLRASLASLPRSYDLVVIDCPPSLGELTRNALSAADLAVVVTEPGYFALHGAAQALEAVEIIRGTTNPGLRVATIVINRARPHLAEQQVRINELREAYGSLVSPTVLPERTSVPQAQGAGIPIHAWHSPGAREISELFEDIYDEILPTVNLNARNG</sequence>
<reference evidence="2" key="1">
    <citation type="submission" date="2020-05" db="EMBL/GenBank/DDBJ databases">
        <authorList>
            <person name="Chiriac C."/>
            <person name="Salcher M."/>
            <person name="Ghai R."/>
            <person name="Kavagutti S V."/>
        </authorList>
    </citation>
    <scope>NUCLEOTIDE SEQUENCE</scope>
</reference>
<evidence type="ECO:0000313" key="2">
    <source>
        <dbReference type="EMBL" id="CAB4663696.1"/>
    </source>
</evidence>
<evidence type="ECO:0000313" key="4">
    <source>
        <dbReference type="EMBL" id="CAB5018132.1"/>
    </source>
</evidence>
<dbReference type="EMBL" id="CAEZXZ010000171">
    <property type="protein sequence ID" value="CAB4712220.1"/>
    <property type="molecule type" value="Genomic_DNA"/>
</dbReference>
<dbReference type="PANTHER" id="PTHR13696:SF99">
    <property type="entry name" value="COBYRINIC ACID AC-DIAMIDE SYNTHASE"/>
    <property type="match status" value="1"/>
</dbReference>
<dbReference type="AlphaFoldDB" id="A0A6J6LPP1"/>
<proteinExistence type="predicted"/>
<organism evidence="2">
    <name type="scientific">freshwater metagenome</name>
    <dbReference type="NCBI Taxonomy" id="449393"/>
    <lineage>
        <taxon>unclassified sequences</taxon>
        <taxon>metagenomes</taxon>
        <taxon>ecological metagenomes</taxon>
    </lineage>
</organism>
<name>A0A6J6LPP1_9ZZZZ</name>
<dbReference type="EMBL" id="CAFBPJ010000072">
    <property type="protein sequence ID" value="CAB5018132.1"/>
    <property type="molecule type" value="Genomic_DNA"/>
</dbReference>
<dbReference type="InterPro" id="IPR025669">
    <property type="entry name" value="AAA_dom"/>
</dbReference>
<protein>
    <submittedName>
        <fullName evidence="2">Unannotated protein</fullName>
    </submittedName>
</protein>
<dbReference type="InterPro" id="IPR027417">
    <property type="entry name" value="P-loop_NTPase"/>
</dbReference>
<gene>
    <name evidence="2" type="ORF">UFOPK2310_00225</name>
    <name evidence="3" type="ORF">UFOPK2625_01075</name>
    <name evidence="4" type="ORF">UFOPK4092_00770</name>
</gene>
<evidence type="ECO:0000313" key="3">
    <source>
        <dbReference type="EMBL" id="CAB4712220.1"/>
    </source>
</evidence>
<dbReference type="InterPro" id="IPR050678">
    <property type="entry name" value="DNA_Partitioning_ATPase"/>
</dbReference>
<feature type="domain" description="AAA" evidence="1">
    <location>
        <begin position="3"/>
        <end position="175"/>
    </location>
</feature>
<dbReference type="CDD" id="cd02042">
    <property type="entry name" value="ParAB_family"/>
    <property type="match status" value="1"/>
</dbReference>
<dbReference type="PIRSF" id="PIRSF009320">
    <property type="entry name" value="Nuc_binding_HP_1000"/>
    <property type="match status" value="1"/>
</dbReference>
<dbReference type="EMBL" id="CAEZWW010000014">
    <property type="protein sequence ID" value="CAB4663696.1"/>
    <property type="molecule type" value="Genomic_DNA"/>
</dbReference>
<dbReference type="SUPFAM" id="SSF52540">
    <property type="entry name" value="P-loop containing nucleoside triphosphate hydrolases"/>
    <property type="match status" value="1"/>
</dbReference>
<dbReference type="PANTHER" id="PTHR13696">
    <property type="entry name" value="P-LOOP CONTAINING NUCLEOSIDE TRIPHOSPHATE HYDROLASE"/>
    <property type="match status" value="1"/>
</dbReference>
<evidence type="ECO:0000259" key="1">
    <source>
        <dbReference type="Pfam" id="PF13614"/>
    </source>
</evidence>
<dbReference type="Gene3D" id="3.40.50.300">
    <property type="entry name" value="P-loop containing nucleotide triphosphate hydrolases"/>
    <property type="match status" value="1"/>
</dbReference>
<dbReference type="Pfam" id="PF13614">
    <property type="entry name" value="AAA_31"/>
    <property type="match status" value="1"/>
</dbReference>
<accession>A0A6J6LPP1</accession>